<accession>A0AAP4PYA0</accession>
<keyword evidence="1" id="KW-1133">Transmembrane helix</keyword>
<dbReference type="Proteomes" id="UP001171508">
    <property type="component" value="Unassembled WGS sequence"/>
</dbReference>
<sequence>MKAFSLIEIIVVLLIVAIITTFAMTKFNQVTNKTHLVTLKSQLALIQSGISKQKNKNILLSNLPNISSLDDASINVNNQELFKKVIDFSILSTNSSDRKLGSWAKVSQNSYIFYLESNPINFVLENNSFVCKSQEDICKELN</sequence>
<dbReference type="NCBIfam" id="TIGR02532">
    <property type="entry name" value="IV_pilin_GFxxxE"/>
    <property type="match status" value="1"/>
</dbReference>
<proteinExistence type="predicted"/>
<dbReference type="EMBL" id="JAQJJM010000011">
    <property type="protein sequence ID" value="MDN5132165.1"/>
    <property type="molecule type" value="Genomic_DNA"/>
</dbReference>
<reference evidence="2" key="2">
    <citation type="submission" date="2023-01" db="EMBL/GenBank/DDBJ databases">
        <authorList>
            <person name="Uljanovas D."/>
        </authorList>
    </citation>
    <scope>NUCLEOTIDE SEQUENCE</scope>
    <source>
        <strain evidence="2">H19</strain>
    </source>
</reference>
<dbReference type="SUPFAM" id="SSF54523">
    <property type="entry name" value="Pili subunits"/>
    <property type="match status" value="1"/>
</dbReference>
<keyword evidence="1" id="KW-0472">Membrane</keyword>
<comment type="caution">
    <text evidence="2">The sequence shown here is derived from an EMBL/GenBank/DDBJ whole genome shotgun (WGS) entry which is preliminary data.</text>
</comment>
<name>A0AAP4PYA0_9BACT</name>
<feature type="transmembrane region" description="Helical" evidence="1">
    <location>
        <begin position="6"/>
        <end position="25"/>
    </location>
</feature>
<dbReference type="InterPro" id="IPR045584">
    <property type="entry name" value="Pilin-like"/>
</dbReference>
<gene>
    <name evidence="2" type="ORF">PJV92_05460</name>
</gene>
<dbReference type="RefSeq" id="WP_228134914.1">
    <property type="nucleotide sequence ID" value="NZ_JABWGL010000005.1"/>
</dbReference>
<dbReference type="InterPro" id="IPR012902">
    <property type="entry name" value="N_methyl_site"/>
</dbReference>
<reference evidence="2" key="1">
    <citation type="journal article" date="2023" name="Microorganisms">
        <title>Genomic Characterization of Arcobacter butzleri Strains Isolated from Various Sources in Lithuania.</title>
        <authorList>
            <person name="Uljanovas D."/>
            <person name="Golz G."/>
            <person name="Fleischmann S."/>
            <person name="Kudirkiene E."/>
            <person name="Kasetiene N."/>
            <person name="Grineviciene A."/>
            <person name="Tamuleviciene E."/>
            <person name="Aksomaitiene J."/>
            <person name="Alter T."/>
            <person name="Malakauskas M."/>
        </authorList>
    </citation>
    <scope>NUCLEOTIDE SEQUENCE</scope>
    <source>
        <strain evidence="2">H19</strain>
    </source>
</reference>
<keyword evidence="1" id="KW-0812">Transmembrane</keyword>
<dbReference type="AlphaFoldDB" id="A0AAP4PYA0"/>
<evidence type="ECO:0000256" key="1">
    <source>
        <dbReference type="SAM" id="Phobius"/>
    </source>
</evidence>
<protein>
    <submittedName>
        <fullName evidence="2">Type II secretion system protein</fullName>
    </submittedName>
</protein>
<dbReference type="Gene3D" id="3.30.700.10">
    <property type="entry name" value="Glycoprotein, Type 4 Pilin"/>
    <property type="match status" value="1"/>
</dbReference>
<evidence type="ECO:0000313" key="2">
    <source>
        <dbReference type="EMBL" id="MDN5132165.1"/>
    </source>
</evidence>
<evidence type="ECO:0000313" key="3">
    <source>
        <dbReference type="Proteomes" id="UP001171508"/>
    </source>
</evidence>
<organism evidence="2 3">
    <name type="scientific">Aliarcobacter butzleri</name>
    <dbReference type="NCBI Taxonomy" id="28197"/>
    <lineage>
        <taxon>Bacteria</taxon>
        <taxon>Pseudomonadati</taxon>
        <taxon>Campylobacterota</taxon>
        <taxon>Epsilonproteobacteria</taxon>
        <taxon>Campylobacterales</taxon>
        <taxon>Arcobacteraceae</taxon>
        <taxon>Aliarcobacter</taxon>
    </lineage>
</organism>